<dbReference type="AlphaFoldDB" id="A0A3S5B1Z5"/>
<protein>
    <submittedName>
        <fullName evidence="2">Uncharacterized protein</fullName>
    </submittedName>
</protein>
<dbReference type="Proteomes" id="UP000784294">
    <property type="component" value="Unassembled WGS sequence"/>
</dbReference>
<name>A0A3S5B1Z5_9PLAT</name>
<evidence type="ECO:0000313" key="2">
    <source>
        <dbReference type="EMBL" id="VEL10947.1"/>
    </source>
</evidence>
<proteinExistence type="predicted"/>
<sequence length="214" mass="22374">MNQSPLSPPIDVLTSTGSSPSASSQLRQANEDFINNSCQSPPANSVPLPSSPSSPSSLPSGCPVSPRGLNVDNTVLSTSGIPSNMMMNLSLNTSPTPTSISQSGILRRASHPSSCGAATTSPEVGQISSISGQFMDGFIQPLLPGQSVQMSPAITGLPPVSSAGPTEDQLFYYYPTNVPEGMEVSSNGQIRQHQAIVQHAMPQQQQQSQLRVNQ</sequence>
<feature type="compositionally biased region" description="Polar residues" evidence="1">
    <location>
        <begin position="25"/>
        <end position="39"/>
    </location>
</feature>
<feature type="compositionally biased region" description="Low complexity" evidence="1">
    <location>
        <begin position="15"/>
        <end position="24"/>
    </location>
</feature>
<organism evidence="2 3">
    <name type="scientific">Protopolystoma xenopodis</name>
    <dbReference type="NCBI Taxonomy" id="117903"/>
    <lineage>
        <taxon>Eukaryota</taxon>
        <taxon>Metazoa</taxon>
        <taxon>Spiralia</taxon>
        <taxon>Lophotrochozoa</taxon>
        <taxon>Platyhelminthes</taxon>
        <taxon>Monogenea</taxon>
        <taxon>Polyopisthocotylea</taxon>
        <taxon>Polystomatidea</taxon>
        <taxon>Polystomatidae</taxon>
        <taxon>Protopolystoma</taxon>
    </lineage>
</organism>
<evidence type="ECO:0000256" key="1">
    <source>
        <dbReference type="SAM" id="MobiDB-lite"/>
    </source>
</evidence>
<keyword evidence="3" id="KW-1185">Reference proteome</keyword>
<accession>A0A3S5B1Z5</accession>
<gene>
    <name evidence="2" type="ORF">PXEA_LOCUS4387</name>
</gene>
<dbReference type="EMBL" id="CAAALY010010375">
    <property type="protein sequence ID" value="VEL10947.1"/>
    <property type="molecule type" value="Genomic_DNA"/>
</dbReference>
<feature type="compositionally biased region" description="Low complexity" evidence="1">
    <location>
        <begin position="40"/>
        <end position="65"/>
    </location>
</feature>
<reference evidence="2" key="1">
    <citation type="submission" date="2018-11" db="EMBL/GenBank/DDBJ databases">
        <authorList>
            <consortium name="Pathogen Informatics"/>
        </authorList>
    </citation>
    <scope>NUCLEOTIDE SEQUENCE</scope>
</reference>
<feature type="region of interest" description="Disordered" evidence="1">
    <location>
        <begin position="1"/>
        <end position="65"/>
    </location>
</feature>
<comment type="caution">
    <text evidence="2">The sequence shown here is derived from an EMBL/GenBank/DDBJ whole genome shotgun (WGS) entry which is preliminary data.</text>
</comment>
<evidence type="ECO:0000313" key="3">
    <source>
        <dbReference type="Proteomes" id="UP000784294"/>
    </source>
</evidence>